<dbReference type="OrthoDB" id="430354at2759"/>
<comment type="subcellular location">
    <subcellularLocation>
        <location evidence="10">Endomembrane system</location>
        <topology evidence="10">Single-pass membrane protein</topology>
    </subcellularLocation>
    <subcellularLocation>
        <location evidence="1">Golgi apparatus membrane</location>
    </subcellularLocation>
    <subcellularLocation>
        <location evidence="2">Membrane</location>
        <topology evidence="2">Single-pass type II membrane protein</topology>
    </subcellularLocation>
</comment>
<keyword evidence="9 12" id="KW-0472">Membrane</keyword>
<keyword evidence="5 12" id="KW-0812">Transmembrane</keyword>
<dbReference type="AlphaFoldDB" id="A0A8K1CB70"/>
<dbReference type="InterPro" id="IPR022751">
    <property type="entry name" value="Alpha_mannosyltransferase"/>
</dbReference>
<dbReference type="EMBL" id="SPLM01000109">
    <property type="protein sequence ID" value="TMW59905.1"/>
    <property type="molecule type" value="Genomic_DNA"/>
</dbReference>
<evidence type="ECO:0000256" key="8">
    <source>
        <dbReference type="ARBA" id="ARBA00023034"/>
    </source>
</evidence>
<evidence type="ECO:0000256" key="12">
    <source>
        <dbReference type="SAM" id="Phobius"/>
    </source>
</evidence>
<dbReference type="InterPro" id="IPR029044">
    <property type="entry name" value="Nucleotide-diphossugar_trans"/>
</dbReference>
<accession>A0A8K1CB70</accession>
<dbReference type="SUPFAM" id="SSF53448">
    <property type="entry name" value="Nucleotide-diphospho-sugar transferases"/>
    <property type="match status" value="1"/>
</dbReference>
<dbReference type="GO" id="GO:0000026">
    <property type="term" value="F:alpha-1,2-mannosyltransferase activity"/>
    <property type="evidence" value="ECO:0007669"/>
    <property type="project" value="TreeGrafter"/>
</dbReference>
<keyword evidence="8" id="KW-0333">Golgi apparatus</keyword>
<evidence type="ECO:0000256" key="5">
    <source>
        <dbReference type="ARBA" id="ARBA00022692"/>
    </source>
</evidence>
<feature type="transmembrane region" description="Helical" evidence="12">
    <location>
        <begin position="43"/>
        <end position="65"/>
    </location>
</feature>
<protein>
    <submittedName>
        <fullName evidence="13">Uncharacterized protein</fullName>
    </submittedName>
</protein>
<evidence type="ECO:0000256" key="9">
    <source>
        <dbReference type="ARBA" id="ARBA00023136"/>
    </source>
</evidence>
<name>A0A8K1CB70_PYTOL</name>
<evidence type="ECO:0000256" key="10">
    <source>
        <dbReference type="ARBA" id="ARBA00037847"/>
    </source>
</evidence>
<comment type="caution">
    <text evidence="13">The sequence shown here is derived from an EMBL/GenBank/DDBJ whole genome shotgun (WGS) entry which is preliminary data.</text>
</comment>
<keyword evidence="7 12" id="KW-1133">Transmembrane helix</keyword>
<evidence type="ECO:0000256" key="2">
    <source>
        <dbReference type="ARBA" id="ARBA00004606"/>
    </source>
</evidence>
<dbReference type="Pfam" id="PF11051">
    <property type="entry name" value="Mannosyl_trans3"/>
    <property type="match status" value="1"/>
</dbReference>
<organism evidence="13 14">
    <name type="scientific">Pythium oligandrum</name>
    <name type="common">Mycoparasitic fungus</name>
    <dbReference type="NCBI Taxonomy" id="41045"/>
    <lineage>
        <taxon>Eukaryota</taxon>
        <taxon>Sar</taxon>
        <taxon>Stramenopiles</taxon>
        <taxon>Oomycota</taxon>
        <taxon>Peronosporomycetes</taxon>
        <taxon>Pythiales</taxon>
        <taxon>Pythiaceae</taxon>
        <taxon>Pythium</taxon>
    </lineage>
</organism>
<dbReference type="PANTHER" id="PTHR31646">
    <property type="entry name" value="ALPHA-1,2-MANNOSYLTRANSFERASE MNN2"/>
    <property type="match status" value="1"/>
</dbReference>
<dbReference type="Gene3D" id="3.90.550.10">
    <property type="entry name" value="Spore Coat Polysaccharide Biosynthesis Protein SpsA, Chain A"/>
    <property type="match status" value="1"/>
</dbReference>
<keyword evidence="4" id="KW-0808">Transferase</keyword>
<feature type="compositionally biased region" description="Low complexity" evidence="11">
    <location>
        <begin position="1"/>
        <end position="15"/>
    </location>
</feature>
<feature type="compositionally biased region" description="Low complexity" evidence="11">
    <location>
        <begin position="22"/>
        <end position="35"/>
    </location>
</feature>
<dbReference type="PANTHER" id="PTHR31646:SF1">
    <property type="entry name" value="ALPHA-1,2-MANNOSYLTRANSFERASE MNN2"/>
    <property type="match status" value="1"/>
</dbReference>
<keyword evidence="6" id="KW-0735">Signal-anchor</keyword>
<evidence type="ECO:0000256" key="11">
    <source>
        <dbReference type="SAM" id="MobiDB-lite"/>
    </source>
</evidence>
<evidence type="ECO:0000256" key="3">
    <source>
        <dbReference type="ARBA" id="ARBA00009105"/>
    </source>
</evidence>
<keyword evidence="14" id="KW-1185">Reference proteome</keyword>
<dbReference type="GO" id="GO:0000139">
    <property type="term" value="C:Golgi membrane"/>
    <property type="evidence" value="ECO:0007669"/>
    <property type="project" value="UniProtKB-SubCell"/>
</dbReference>
<evidence type="ECO:0000256" key="4">
    <source>
        <dbReference type="ARBA" id="ARBA00022679"/>
    </source>
</evidence>
<feature type="region of interest" description="Disordered" evidence="11">
    <location>
        <begin position="1"/>
        <end position="35"/>
    </location>
</feature>
<dbReference type="GO" id="GO:0046354">
    <property type="term" value="P:mannan biosynthetic process"/>
    <property type="evidence" value="ECO:0007669"/>
    <property type="project" value="TreeGrafter"/>
</dbReference>
<comment type="similarity">
    <text evidence="3">Belongs to the MNN1/MNT family.</text>
</comment>
<evidence type="ECO:0000256" key="6">
    <source>
        <dbReference type="ARBA" id="ARBA00022968"/>
    </source>
</evidence>
<gene>
    <name evidence="13" type="ORF">Poli38472_004974</name>
</gene>
<evidence type="ECO:0000313" key="14">
    <source>
        <dbReference type="Proteomes" id="UP000794436"/>
    </source>
</evidence>
<proteinExistence type="inferred from homology"/>
<reference evidence="13" key="1">
    <citation type="submission" date="2019-03" db="EMBL/GenBank/DDBJ databases">
        <title>Long read genome sequence of the mycoparasitic Pythium oligandrum ATCC 38472 isolated from sugarbeet rhizosphere.</title>
        <authorList>
            <person name="Gaulin E."/>
        </authorList>
    </citation>
    <scope>NUCLEOTIDE SEQUENCE</scope>
    <source>
        <strain evidence="13">ATCC 38472_TT</strain>
    </source>
</reference>
<dbReference type="Proteomes" id="UP000794436">
    <property type="component" value="Unassembled WGS sequence"/>
</dbReference>
<evidence type="ECO:0000256" key="7">
    <source>
        <dbReference type="ARBA" id="ARBA00022989"/>
    </source>
</evidence>
<evidence type="ECO:0000313" key="13">
    <source>
        <dbReference type="EMBL" id="TMW59905.1"/>
    </source>
</evidence>
<evidence type="ECO:0000256" key="1">
    <source>
        <dbReference type="ARBA" id="ARBA00004394"/>
    </source>
</evidence>
<sequence length="606" mass="68474">MVPSTLPSPSSTQSLMKTEDTSMASIAPSPSSGSMSRSSNSRLFGLFFLIVFSCSIGLFSVASFVQRSGPDFHYGSTTTASSTTTHMKAEMLHLRDGGDLQTVLSANGGVTTPSPTVATPAPAPVVKETVEARWQRLGDLDEYECVGWQQSKDCTPKGEVDLTFFRSCNETIENGQAGYCEIRHKATGKIEPIMEMYCDSLRPAVRFQCGDFKKILSYGRQAPEYTHDASFSYEQCRTSFVADQEAANVPVPAPAITEVALEPTKWFKRGISIVVYERLLESVYASIRSMRALGCTLPIELWYIAEETDRHHPILQKLTQEYGAYLREIQDRRASRFYTKIYAVFYSAFDQVLLLDADNFAVRDPTYLFSTGEFVDTGAIFWPDFWRFKKTIFNIQPTSFVWDVFDLDPVDMFEQESGQVLIDRRRHLAAMNVMMYYAFHAELIEDMRLVWGDKDLFRFAWLKTKSSFHMIQMPPGSAGAKLPDKNVFCGVTMVQHDPSHEIIFLHRNMEKLTSENQRLVWSEVQQFKIDEMPLEEYDVRGANGGRYYPQFKRCYGKDIYYEKAFTVTPISETSFGGLESRLLKFVVEAASIASGSHADASATTGH</sequence>